<reference evidence="1" key="4">
    <citation type="submission" date="2025-09" db="UniProtKB">
        <authorList>
            <consortium name="Ensembl"/>
        </authorList>
    </citation>
    <scope>IDENTIFICATION</scope>
    <source>
        <strain evidence="1">HSOK</strain>
    </source>
</reference>
<evidence type="ECO:0000313" key="1">
    <source>
        <dbReference type="Ensembl" id="ENSORLP00015005492.1"/>
    </source>
</evidence>
<reference evidence="1" key="3">
    <citation type="submission" date="2025-08" db="UniProtKB">
        <authorList>
            <consortium name="Ensembl"/>
        </authorList>
    </citation>
    <scope>IDENTIFICATION</scope>
    <source>
        <strain evidence="1">HSOK</strain>
    </source>
</reference>
<protein>
    <submittedName>
        <fullName evidence="1">Uncharacterized protein</fullName>
    </submittedName>
</protein>
<name>A0A3P9HCJ7_ORYLA</name>
<dbReference type="Ensembl" id="ENSORLT00015005849.1">
    <property type="protein sequence ID" value="ENSORLP00015005492.1"/>
    <property type="gene ID" value="ENSORLG00015006266.1"/>
</dbReference>
<dbReference type="Proteomes" id="UP000265200">
    <property type="component" value="Chromosome 18"/>
</dbReference>
<dbReference type="AlphaFoldDB" id="A0A3P9HCJ7"/>
<sequence>MGKFHFFSVYSPMTNFHMCNMYQYVCGTRPLDDSACFLTAVESCFEKVDVTAGSRDSVDSHLLHASPLHLLHAASHHMRNKHSLLSDRGSNPFKILSPPF</sequence>
<accession>A0A3P9HCJ7</accession>
<evidence type="ECO:0000313" key="2">
    <source>
        <dbReference type="Proteomes" id="UP000265200"/>
    </source>
</evidence>
<organism evidence="1 2">
    <name type="scientific">Oryzias latipes</name>
    <name type="common">Japanese rice fish</name>
    <name type="synonym">Japanese killifish</name>
    <dbReference type="NCBI Taxonomy" id="8090"/>
    <lineage>
        <taxon>Eukaryota</taxon>
        <taxon>Metazoa</taxon>
        <taxon>Chordata</taxon>
        <taxon>Craniata</taxon>
        <taxon>Vertebrata</taxon>
        <taxon>Euteleostomi</taxon>
        <taxon>Actinopterygii</taxon>
        <taxon>Neopterygii</taxon>
        <taxon>Teleostei</taxon>
        <taxon>Neoteleostei</taxon>
        <taxon>Acanthomorphata</taxon>
        <taxon>Ovalentaria</taxon>
        <taxon>Atherinomorphae</taxon>
        <taxon>Beloniformes</taxon>
        <taxon>Adrianichthyidae</taxon>
        <taxon>Oryziinae</taxon>
        <taxon>Oryzias</taxon>
    </lineage>
</organism>
<reference key="1">
    <citation type="journal article" date="2007" name="Nature">
        <title>The medaka draft genome and insights into vertebrate genome evolution.</title>
        <authorList>
            <person name="Kasahara M."/>
            <person name="Naruse K."/>
            <person name="Sasaki S."/>
            <person name="Nakatani Y."/>
            <person name="Qu W."/>
            <person name="Ahsan B."/>
            <person name="Yamada T."/>
            <person name="Nagayasu Y."/>
            <person name="Doi K."/>
            <person name="Kasai Y."/>
            <person name="Jindo T."/>
            <person name="Kobayashi D."/>
            <person name="Shimada A."/>
            <person name="Toyoda A."/>
            <person name="Kuroki Y."/>
            <person name="Fujiyama A."/>
            <person name="Sasaki T."/>
            <person name="Shimizu A."/>
            <person name="Asakawa S."/>
            <person name="Shimizu N."/>
            <person name="Hashimoto S."/>
            <person name="Yang J."/>
            <person name="Lee Y."/>
            <person name="Matsushima K."/>
            <person name="Sugano S."/>
            <person name="Sakaizumi M."/>
            <person name="Narita T."/>
            <person name="Ohishi K."/>
            <person name="Haga S."/>
            <person name="Ohta F."/>
            <person name="Nomoto H."/>
            <person name="Nogata K."/>
            <person name="Morishita T."/>
            <person name="Endo T."/>
            <person name="Shin-I T."/>
            <person name="Takeda H."/>
            <person name="Morishita S."/>
            <person name="Kohara Y."/>
        </authorList>
    </citation>
    <scope>NUCLEOTIDE SEQUENCE [LARGE SCALE GENOMIC DNA]</scope>
    <source>
        <strain>Hd-rR</strain>
    </source>
</reference>
<proteinExistence type="predicted"/>
<reference evidence="1 2" key="2">
    <citation type="submission" date="2017-04" db="EMBL/GenBank/DDBJ databases">
        <title>CpG methylation of centromeres and impact of large insertions on vertebrate speciation.</title>
        <authorList>
            <person name="Ichikawa K."/>
            <person name="Yoshimura J."/>
            <person name="Morishita S."/>
        </authorList>
    </citation>
    <scope>NUCLEOTIDE SEQUENCE</scope>
    <source>
        <strain evidence="1 2">HSOK</strain>
    </source>
</reference>